<sequence>MRDDGWKRVGPAERFDLAELYDAAGLDVVVESGVLRRQPRRCAGSSRLPDGSGEDWAPLALGHIPPSQMDAAVRTRLG</sequence>
<organism evidence="2 3">
    <name type="scientific">Nonomuraea recticatena</name>
    <dbReference type="NCBI Taxonomy" id="46178"/>
    <lineage>
        <taxon>Bacteria</taxon>
        <taxon>Bacillati</taxon>
        <taxon>Actinomycetota</taxon>
        <taxon>Actinomycetes</taxon>
        <taxon>Streptosporangiales</taxon>
        <taxon>Streptosporangiaceae</taxon>
        <taxon>Nonomuraea</taxon>
    </lineage>
</organism>
<evidence type="ECO:0000256" key="1">
    <source>
        <dbReference type="SAM" id="MobiDB-lite"/>
    </source>
</evidence>
<dbReference type="RefSeq" id="WP_346143609.1">
    <property type="nucleotide sequence ID" value="NZ_BAAATE010000002.1"/>
</dbReference>
<dbReference type="EMBL" id="BAAATE010000002">
    <property type="protein sequence ID" value="GAA2646854.1"/>
    <property type="molecule type" value="Genomic_DNA"/>
</dbReference>
<comment type="caution">
    <text evidence="2">The sequence shown here is derived from an EMBL/GenBank/DDBJ whole genome shotgun (WGS) entry which is preliminary data.</text>
</comment>
<name>A0ABP6DJQ3_9ACTN</name>
<protein>
    <submittedName>
        <fullName evidence="2">Uncharacterized protein</fullName>
    </submittedName>
</protein>
<evidence type="ECO:0000313" key="3">
    <source>
        <dbReference type="Proteomes" id="UP001501666"/>
    </source>
</evidence>
<keyword evidence="3" id="KW-1185">Reference proteome</keyword>
<proteinExistence type="predicted"/>
<accession>A0ABP6DJQ3</accession>
<feature type="region of interest" description="Disordered" evidence="1">
    <location>
        <begin position="40"/>
        <end position="78"/>
    </location>
</feature>
<evidence type="ECO:0000313" key="2">
    <source>
        <dbReference type="EMBL" id="GAA2646854.1"/>
    </source>
</evidence>
<reference evidence="3" key="1">
    <citation type="journal article" date="2019" name="Int. J. Syst. Evol. Microbiol.">
        <title>The Global Catalogue of Microorganisms (GCM) 10K type strain sequencing project: providing services to taxonomists for standard genome sequencing and annotation.</title>
        <authorList>
            <consortium name="The Broad Institute Genomics Platform"/>
            <consortium name="The Broad Institute Genome Sequencing Center for Infectious Disease"/>
            <person name="Wu L."/>
            <person name="Ma J."/>
        </authorList>
    </citation>
    <scope>NUCLEOTIDE SEQUENCE [LARGE SCALE GENOMIC DNA]</scope>
    <source>
        <strain evidence="3">JCM 6835</strain>
    </source>
</reference>
<gene>
    <name evidence="2" type="ORF">GCM10010412_009900</name>
</gene>
<dbReference type="Proteomes" id="UP001501666">
    <property type="component" value="Unassembled WGS sequence"/>
</dbReference>